<keyword evidence="3" id="KW-1185">Reference proteome</keyword>
<dbReference type="Proteomes" id="UP000324222">
    <property type="component" value="Unassembled WGS sequence"/>
</dbReference>
<name>A0A5B7DUL3_PORTR</name>
<evidence type="ECO:0000313" key="3">
    <source>
        <dbReference type="Proteomes" id="UP000324222"/>
    </source>
</evidence>
<proteinExistence type="predicted"/>
<feature type="region of interest" description="Disordered" evidence="1">
    <location>
        <begin position="356"/>
        <end position="377"/>
    </location>
</feature>
<sequence>MLCRSIFCMRRTPSDPSDITDAPHQCPNTCTASLCHMSGRIHWDPTLNSSYFTTMGQRQSFGTQEDLHHLAAAETIYSGDSVLKHLNKLFDVIVDYITRFGMNIHVQTVVTDFEDVLCAVSASFSREVEAKGCFYHLTQITWIKIQQFGLIEHHHSDLEFWELYSMLDGLTFLPTQEMKEGMKHLKTDTPTEATELVDYIDTTYISGSYRILRASGCVMYPPMYPRAFWNVHEATLHCNSHTSNICESWNNKFSDLLDTTIPLYGSVYSGSKKNMLPWTSGCMTQNAECDATDVGYSASLRVTQRFPEPSSNEAQPLVQSPALQGIARQDSTPAKHAEPEEKYSFLDSEIIDSYPEPEEYSFPEPEEYGFPEPSYEESYGFAEPLPRVDFSEYSSGYGDTGLTLPQNRVIFGNQGPAVSSNILDKGMSCLKDASNLITCKKRLVLKWNSG</sequence>
<gene>
    <name evidence="2" type="ORF">E2C01_018102</name>
</gene>
<organism evidence="2 3">
    <name type="scientific">Portunus trituberculatus</name>
    <name type="common">Swimming crab</name>
    <name type="synonym">Neptunus trituberculatus</name>
    <dbReference type="NCBI Taxonomy" id="210409"/>
    <lineage>
        <taxon>Eukaryota</taxon>
        <taxon>Metazoa</taxon>
        <taxon>Ecdysozoa</taxon>
        <taxon>Arthropoda</taxon>
        <taxon>Crustacea</taxon>
        <taxon>Multicrustacea</taxon>
        <taxon>Malacostraca</taxon>
        <taxon>Eumalacostraca</taxon>
        <taxon>Eucarida</taxon>
        <taxon>Decapoda</taxon>
        <taxon>Pleocyemata</taxon>
        <taxon>Brachyura</taxon>
        <taxon>Eubrachyura</taxon>
        <taxon>Portunoidea</taxon>
        <taxon>Portunidae</taxon>
        <taxon>Portuninae</taxon>
        <taxon>Portunus</taxon>
    </lineage>
</organism>
<dbReference type="EMBL" id="VSRR010001403">
    <property type="protein sequence ID" value="MPC25005.1"/>
    <property type="molecule type" value="Genomic_DNA"/>
</dbReference>
<comment type="caution">
    <text evidence="2">The sequence shown here is derived from an EMBL/GenBank/DDBJ whole genome shotgun (WGS) entry which is preliminary data.</text>
</comment>
<evidence type="ECO:0000313" key="2">
    <source>
        <dbReference type="EMBL" id="MPC25005.1"/>
    </source>
</evidence>
<evidence type="ECO:0000256" key="1">
    <source>
        <dbReference type="SAM" id="MobiDB-lite"/>
    </source>
</evidence>
<dbReference type="OrthoDB" id="6381670at2759"/>
<dbReference type="AlphaFoldDB" id="A0A5B7DUL3"/>
<feature type="compositionally biased region" description="Acidic residues" evidence="1">
    <location>
        <begin position="356"/>
        <end position="369"/>
    </location>
</feature>
<reference evidence="2 3" key="1">
    <citation type="submission" date="2019-05" db="EMBL/GenBank/DDBJ databases">
        <title>Another draft genome of Portunus trituberculatus and its Hox gene families provides insights of decapod evolution.</title>
        <authorList>
            <person name="Jeong J.-H."/>
            <person name="Song I."/>
            <person name="Kim S."/>
            <person name="Choi T."/>
            <person name="Kim D."/>
            <person name="Ryu S."/>
            <person name="Kim W."/>
        </authorList>
    </citation>
    <scope>NUCLEOTIDE SEQUENCE [LARGE SCALE GENOMIC DNA]</scope>
    <source>
        <tissue evidence="2">Muscle</tissue>
    </source>
</reference>
<evidence type="ECO:0008006" key="4">
    <source>
        <dbReference type="Google" id="ProtNLM"/>
    </source>
</evidence>
<protein>
    <recommendedName>
        <fullName evidence="4">MULE transposase domain-containing protein</fullName>
    </recommendedName>
</protein>
<accession>A0A5B7DUL3</accession>